<dbReference type="AlphaFoldDB" id="A0A494W1A4"/>
<dbReference type="KEGG" id="sami:SAMIE_1005970"/>
<evidence type="ECO:0000313" key="1">
    <source>
        <dbReference type="EMBL" id="BBD97096.1"/>
    </source>
</evidence>
<sequence length="148" mass="17060">MDCPHPKSKGAKRCKSCSAKFMATDPEIQRRRREGIARHHAKPGVKLEYRERMRKVMEKVKADPALMEKRREHGRWLHANVLTRPDVVEKTLAPETREKRAATLSATRMRDIPGAYRDEYRRLVASKKATAAEAKAIILEQFKRDIAA</sequence>
<accession>A0A494W1A4</accession>
<keyword evidence="2" id="KW-1185">Reference proteome</keyword>
<dbReference type="EMBL" id="AP018664">
    <property type="protein sequence ID" value="BBD97096.1"/>
    <property type="molecule type" value="Genomic_DNA"/>
</dbReference>
<protein>
    <submittedName>
        <fullName evidence="1">Uncharacterized protein</fullName>
    </submittedName>
</protein>
<organism evidence="1 2">
    <name type="scientific">Sphingobium amiense</name>
    <dbReference type="NCBI Taxonomy" id="135719"/>
    <lineage>
        <taxon>Bacteria</taxon>
        <taxon>Pseudomonadati</taxon>
        <taxon>Pseudomonadota</taxon>
        <taxon>Alphaproteobacteria</taxon>
        <taxon>Sphingomonadales</taxon>
        <taxon>Sphingomonadaceae</taxon>
        <taxon>Sphingobium</taxon>
    </lineage>
</organism>
<proteinExistence type="predicted"/>
<evidence type="ECO:0000313" key="2">
    <source>
        <dbReference type="Proteomes" id="UP000279959"/>
    </source>
</evidence>
<reference evidence="1 2" key="1">
    <citation type="submission" date="2018-05" db="EMBL/GenBank/DDBJ databases">
        <title>Complete Genome Sequence of the Nonylphenol-Degrading Bacterium Sphingobium amiense DSM 16289T.</title>
        <authorList>
            <person name="Ootsuka M."/>
            <person name="Nishizawa T."/>
            <person name="Ohta H."/>
        </authorList>
    </citation>
    <scope>NUCLEOTIDE SEQUENCE [LARGE SCALE GENOMIC DNA]</scope>
    <source>
        <strain evidence="1 2">DSM 16289</strain>
    </source>
</reference>
<name>A0A494W1A4_9SPHN</name>
<dbReference type="Proteomes" id="UP000279959">
    <property type="component" value="Chromosome"/>
</dbReference>
<gene>
    <name evidence="1" type="ORF">SAMIE_1005970</name>
</gene>